<dbReference type="HOGENOM" id="CLU_158472_2_0_9"/>
<gene>
    <name evidence="2" type="ordered locus">Calhy_0310</name>
</gene>
<dbReference type="EMBL" id="CP002219">
    <property type="protein sequence ID" value="ADQ06058.1"/>
    <property type="molecule type" value="Genomic_DNA"/>
</dbReference>
<dbReference type="STRING" id="632292.Calhy_0310"/>
<accession>E4QBF6</accession>
<feature type="transmembrane region" description="Helical" evidence="1">
    <location>
        <begin position="47"/>
        <end position="67"/>
    </location>
</feature>
<keyword evidence="3" id="KW-1185">Reference proteome</keyword>
<dbReference type="RefSeq" id="WP_013402267.1">
    <property type="nucleotide sequence ID" value="NC_014652.1"/>
</dbReference>
<evidence type="ECO:0000256" key="1">
    <source>
        <dbReference type="SAM" id="Phobius"/>
    </source>
</evidence>
<reference evidence="2 3" key="2">
    <citation type="journal article" date="2011" name="J. Bacteriol.">
        <title>Complete genome sequences for the anaerobic, extremely thermophilic plant biomass-degrading bacteria Caldicellulosiruptor hydrothermalis, Caldicellulosiruptor kristjanssonii, Caldicellulosiruptor kronotskyensis, Caldicellulosiruptor owensenis, and Caldicellulosiruptor lactoaceticus.</title>
        <authorList>
            <person name="Blumer-Schuette S.E."/>
            <person name="Ozdemir I."/>
            <person name="Mistry D."/>
            <person name="Lucas S."/>
            <person name="Lapidus A."/>
            <person name="Cheng J.F."/>
            <person name="Goodwin L.A."/>
            <person name="Pitluck S."/>
            <person name="Land M.L."/>
            <person name="Hauser L.J."/>
            <person name="Woyke T."/>
            <person name="Mikhailova N."/>
            <person name="Pati A."/>
            <person name="Kyrpides N.C."/>
            <person name="Ivanova N."/>
            <person name="Detter J.C."/>
            <person name="Walston-Davenport K."/>
            <person name="Han S."/>
            <person name="Adams M.W."/>
            <person name="Kelly R.M."/>
        </authorList>
    </citation>
    <scope>NUCLEOTIDE SEQUENCE [LARGE SCALE GENOMIC DNA]</scope>
    <source>
        <strain evidence="3">DSM 18901 / VKM B-2411 / 108</strain>
    </source>
</reference>
<evidence type="ECO:0008006" key="4">
    <source>
        <dbReference type="Google" id="ProtNLM"/>
    </source>
</evidence>
<organism evidence="2 3">
    <name type="scientific">Caldicellulosiruptor hydrothermalis (strain DSM 18901 / VKM B-2411 / 108)</name>
    <dbReference type="NCBI Taxonomy" id="632292"/>
    <lineage>
        <taxon>Bacteria</taxon>
        <taxon>Bacillati</taxon>
        <taxon>Bacillota</taxon>
        <taxon>Bacillota incertae sedis</taxon>
        <taxon>Caldicellulosiruptorales</taxon>
        <taxon>Caldicellulosiruptoraceae</taxon>
        <taxon>Caldicellulosiruptor</taxon>
    </lineage>
</organism>
<keyword evidence="1" id="KW-0472">Membrane</keyword>
<protein>
    <recommendedName>
        <fullName evidence="4">PrgI family protein</fullName>
    </recommendedName>
</protein>
<evidence type="ECO:0000313" key="3">
    <source>
        <dbReference type="Proteomes" id="UP000006890"/>
    </source>
</evidence>
<keyword evidence="1" id="KW-0812">Transmembrane</keyword>
<reference key="1">
    <citation type="submission" date="2010-09" db="EMBL/GenBank/DDBJ databases">
        <title>Complete sequence of Caldicellulosiruptor hydrothermalis 108.</title>
        <authorList>
            <consortium name="US DOE Joint Genome Institute"/>
            <person name="Lucas S."/>
            <person name="Copeland A."/>
            <person name="Lapidus A."/>
            <person name="Cheng J.-F."/>
            <person name="Bruce D."/>
            <person name="Goodwin L."/>
            <person name="Pitluck S."/>
            <person name="Davenport K."/>
            <person name="Detter J.C."/>
            <person name="Han C."/>
            <person name="Tapia R."/>
            <person name="Land M."/>
            <person name="Hauser L."/>
            <person name="Chang Y.-J."/>
            <person name="Jeffries C."/>
            <person name="Kyrpides N."/>
            <person name="Ivanova N."/>
            <person name="Mikhailova N."/>
            <person name="Blumer-Schuette S.E."/>
            <person name="Kelly R.M."/>
            <person name="Woyke T."/>
        </authorList>
    </citation>
    <scope>NUCLEOTIDE SEQUENCE</scope>
    <source>
        <strain>108</strain>
    </source>
</reference>
<dbReference type="InterPro" id="IPR024414">
    <property type="entry name" value="Uncharacterised_PrgI"/>
</dbReference>
<name>E4QBF6_CALH1</name>
<dbReference type="AlphaFoldDB" id="E4QBF6"/>
<feature type="transmembrane region" description="Helical" evidence="1">
    <location>
        <begin position="21"/>
        <end position="41"/>
    </location>
</feature>
<proteinExistence type="predicted"/>
<evidence type="ECO:0000313" key="2">
    <source>
        <dbReference type="EMBL" id="ADQ06058.1"/>
    </source>
</evidence>
<sequence length="97" mass="11254">MRTFKIPLDEKIEDKVIGGIMTWKQFLVFVVPALIGFGLFSELRFPIWLAAILEIFILVIGSAFAFLKINGDELDVFLKKLYKFYTGKRTILYRSDD</sequence>
<dbReference type="KEGG" id="chd:Calhy_0310"/>
<dbReference type="OrthoDB" id="1716875at2"/>
<keyword evidence="1" id="KW-1133">Transmembrane helix</keyword>
<dbReference type="Proteomes" id="UP000006890">
    <property type="component" value="Chromosome"/>
</dbReference>
<dbReference type="Pfam" id="PF12666">
    <property type="entry name" value="PrgI"/>
    <property type="match status" value="1"/>
</dbReference>